<evidence type="ECO:0000313" key="1">
    <source>
        <dbReference type="EMBL" id="CAK7348946.1"/>
    </source>
</evidence>
<dbReference type="Proteomes" id="UP001314170">
    <property type="component" value="Unassembled WGS sequence"/>
</dbReference>
<comment type="caution">
    <text evidence="1">The sequence shown here is derived from an EMBL/GenBank/DDBJ whole genome shotgun (WGS) entry which is preliminary data.</text>
</comment>
<gene>
    <name evidence="1" type="ORF">DCAF_LOCUS21655</name>
</gene>
<dbReference type="EMBL" id="CAWUPB010001173">
    <property type="protein sequence ID" value="CAK7348946.1"/>
    <property type="molecule type" value="Genomic_DNA"/>
</dbReference>
<name>A0AAV1SF01_9ROSI</name>
<protein>
    <submittedName>
        <fullName evidence="1">Uncharacterized protein</fullName>
    </submittedName>
</protein>
<organism evidence="1 2">
    <name type="scientific">Dovyalis caffra</name>
    <dbReference type="NCBI Taxonomy" id="77055"/>
    <lineage>
        <taxon>Eukaryota</taxon>
        <taxon>Viridiplantae</taxon>
        <taxon>Streptophyta</taxon>
        <taxon>Embryophyta</taxon>
        <taxon>Tracheophyta</taxon>
        <taxon>Spermatophyta</taxon>
        <taxon>Magnoliopsida</taxon>
        <taxon>eudicotyledons</taxon>
        <taxon>Gunneridae</taxon>
        <taxon>Pentapetalae</taxon>
        <taxon>rosids</taxon>
        <taxon>fabids</taxon>
        <taxon>Malpighiales</taxon>
        <taxon>Salicaceae</taxon>
        <taxon>Flacourtieae</taxon>
        <taxon>Dovyalis</taxon>
    </lineage>
</organism>
<reference evidence="1 2" key="1">
    <citation type="submission" date="2024-01" db="EMBL/GenBank/DDBJ databases">
        <authorList>
            <person name="Waweru B."/>
        </authorList>
    </citation>
    <scope>NUCLEOTIDE SEQUENCE [LARGE SCALE GENOMIC DNA]</scope>
</reference>
<accession>A0AAV1SF01</accession>
<feature type="non-terminal residue" evidence="1">
    <location>
        <position position="1"/>
    </location>
</feature>
<dbReference type="AlphaFoldDB" id="A0AAV1SF01"/>
<evidence type="ECO:0000313" key="2">
    <source>
        <dbReference type="Proteomes" id="UP001314170"/>
    </source>
</evidence>
<proteinExistence type="predicted"/>
<sequence length="63" mass="7262">TQIIKKKEEAPNVESQQNNIGKIEGEIPFVQKYEFSLSQKFLAEVWKSTSQPIRDAKVLIFPL</sequence>
<keyword evidence="2" id="KW-1185">Reference proteome</keyword>